<dbReference type="GO" id="GO:0015627">
    <property type="term" value="C:type II protein secretion system complex"/>
    <property type="evidence" value="ECO:0007669"/>
    <property type="project" value="TreeGrafter"/>
</dbReference>
<dbReference type="Gene3D" id="1.10.150.280">
    <property type="entry name" value="AF1531-like domain"/>
    <property type="match status" value="1"/>
</dbReference>
<keyword evidence="2" id="KW-0472">Membrane</keyword>
<dbReference type="AlphaFoldDB" id="K9ECY4"/>
<dbReference type="Pfam" id="PF10531">
    <property type="entry name" value="SLBB"/>
    <property type="match status" value="1"/>
</dbReference>
<keyword evidence="2" id="KW-0812">Transmembrane</keyword>
<feature type="compositionally biased region" description="Basic and acidic residues" evidence="1">
    <location>
        <begin position="39"/>
        <end position="51"/>
    </location>
</feature>
<dbReference type="InterPro" id="IPR051675">
    <property type="entry name" value="Endo/Exo/Phosphatase_dom_1"/>
</dbReference>
<comment type="caution">
    <text evidence="4">The sequence shown here is derived from an EMBL/GenBank/DDBJ whole genome shotgun (WGS) entry which is preliminary data.</text>
</comment>
<dbReference type="STRING" id="202789.GCA_001457435_00615"/>
<dbReference type="NCBIfam" id="TIGR00426">
    <property type="entry name" value="competence protein ComEA helix-hairpin-helix repeat region"/>
    <property type="match status" value="1"/>
</dbReference>
<name>K9ECY4_9ACTO</name>
<dbReference type="HOGENOM" id="CLU_052011_0_2_11"/>
<feature type="region of interest" description="Disordered" evidence="1">
    <location>
        <begin position="26"/>
        <end position="61"/>
    </location>
</feature>
<reference evidence="4 5" key="1">
    <citation type="submission" date="2012-09" db="EMBL/GenBank/DDBJ databases">
        <title>The Genome Sequence of Actinobaculum massiliae ACS-171-V-COL2.</title>
        <authorList>
            <consortium name="The Broad Institute Genome Sequencing Platform"/>
            <person name="Earl A."/>
            <person name="Ward D."/>
            <person name="Feldgarden M."/>
            <person name="Gevers D."/>
            <person name="Saerens B."/>
            <person name="Vaneechoutte M."/>
            <person name="Walker B."/>
            <person name="Young S.K."/>
            <person name="Zeng Q."/>
            <person name="Gargeya S."/>
            <person name="Fitzgerald M."/>
            <person name="Haas B."/>
            <person name="Abouelleil A."/>
            <person name="Alvarado L."/>
            <person name="Arachchi H.M."/>
            <person name="Berlin A."/>
            <person name="Chapman S.B."/>
            <person name="Goldberg J."/>
            <person name="Griggs A."/>
            <person name="Gujja S."/>
            <person name="Hansen M."/>
            <person name="Howarth C."/>
            <person name="Imamovic A."/>
            <person name="Larimer J."/>
            <person name="McCowen C."/>
            <person name="Montmayeur A."/>
            <person name="Murphy C."/>
            <person name="Neiman D."/>
            <person name="Pearson M."/>
            <person name="Priest M."/>
            <person name="Roberts A."/>
            <person name="Saif S."/>
            <person name="Shea T."/>
            <person name="Sisk P."/>
            <person name="Sykes S."/>
            <person name="Wortman J."/>
            <person name="Nusbaum C."/>
            <person name="Birren B."/>
        </authorList>
    </citation>
    <scope>NUCLEOTIDE SEQUENCE [LARGE SCALE GENOMIC DNA]</scope>
    <source>
        <strain evidence="5">ACS-171-V-Col2</strain>
    </source>
</reference>
<dbReference type="SUPFAM" id="SSF47781">
    <property type="entry name" value="RuvA domain 2-like"/>
    <property type="match status" value="1"/>
</dbReference>
<dbReference type="Pfam" id="PF12836">
    <property type="entry name" value="HHH_3"/>
    <property type="match status" value="1"/>
</dbReference>
<dbReference type="SMART" id="SM00278">
    <property type="entry name" value="HhH1"/>
    <property type="match status" value="2"/>
</dbReference>
<evidence type="ECO:0000313" key="4">
    <source>
        <dbReference type="EMBL" id="EKU94543.1"/>
    </source>
</evidence>
<dbReference type="EMBL" id="AGWL01000008">
    <property type="protein sequence ID" value="EKU94543.1"/>
    <property type="molecule type" value="Genomic_DNA"/>
</dbReference>
<feature type="region of interest" description="Disordered" evidence="1">
    <location>
        <begin position="122"/>
        <end position="177"/>
    </location>
</feature>
<proteinExistence type="predicted"/>
<keyword evidence="5" id="KW-1185">Reference proteome</keyword>
<sequence length="346" mass="34144">MRGAEETSRAARRALKAEPAPVATRAFDPLADLGDGEDFGTRDFGAREERRGRKNRGGVKGSPRRFASLALASGTGEDVAALAPVAPRGRWVWDSRSLRAFAVAVLCGVFAVFLWSLSRPGSSAHGEPEVAPSGEYAGLAATDGDEEPAAGDSPSPESGASSPAQGGAPTPSDNAAASPGGTVTVYISGAVKTPGVYTLAGSARVVDAVAAAGGTTPDADGAAINLAAPLEDAQHIHIPRPGEAPPSSANASGGQGAGGKSAAGQGGAGGSSATSGTVGSSASGLINLNTASAQELDTLPGVGPATASDIVEWREANGGFRAVDDLLAVPGIGPSKFEKLADKVTV</sequence>
<dbReference type="PATRIC" id="fig|883066.3.peg.1553"/>
<feature type="domain" description="Helix-hairpin-helix DNA-binding motif class 1" evidence="3">
    <location>
        <begin position="324"/>
        <end position="343"/>
    </location>
</feature>
<dbReference type="GO" id="GO:0006281">
    <property type="term" value="P:DNA repair"/>
    <property type="evidence" value="ECO:0007669"/>
    <property type="project" value="InterPro"/>
</dbReference>
<dbReference type="Proteomes" id="UP000009888">
    <property type="component" value="Unassembled WGS sequence"/>
</dbReference>
<gene>
    <name evidence="4" type="ORF">HMPREF9233_01490</name>
</gene>
<keyword evidence="2" id="KW-1133">Transmembrane helix</keyword>
<feature type="compositionally biased region" description="Gly residues" evidence="1">
    <location>
        <begin position="253"/>
        <end position="270"/>
    </location>
</feature>
<dbReference type="InterPro" id="IPR010994">
    <property type="entry name" value="RuvA_2-like"/>
</dbReference>
<protein>
    <submittedName>
        <fullName evidence="4">ComEA protein</fullName>
    </submittedName>
</protein>
<dbReference type="eggNOG" id="COG1555">
    <property type="taxonomic scope" value="Bacteria"/>
</dbReference>
<feature type="compositionally biased region" description="Low complexity" evidence="1">
    <location>
        <begin position="150"/>
        <end position="172"/>
    </location>
</feature>
<evidence type="ECO:0000256" key="2">
    <source>
        <dbReference type="SAM" id="Phobius"/>
    </source>
</evidence>
<evidence type="ECO:0000259" key="3">
    <source>
        <dbReference type="SMART" id="SM00278"/>
    </source>
</evidence>
<dbReference type="PANTHER" id="PTHR21180">
    <property type="entry name" value="ENDONUCLEASE/EXONUCLEASE/PHOSPHATASE FAMILY DOMAIN-CONTAINING PROTEIN 1"/>
    <property type="match status" value="1"/>
</dbReference>
<dbReference type="GO" id="GO:0003677">
    <property type="term" value="F:DNA binding"/>
    <property type="evidence" value="ECO:0007669"/>
    <property type="project" value="InterPro"/>
</dbReference>
<feature type="transmembrane region" description="Helical" evidence="2">
    <location>
        <begin position="98"/>
        <end position="117"/>
    </location>
</feature>
<organism evidence="4 5">
    <name type="scientific">Actinobaculum massiliense ACS-171-V-Col2</name>
    <dbReference type="NCBI Taxonomy" id="883066"/>
    <lineage>
        <taxon>Bacteria</taxon>
        <taxon>Bacillati</taxon>
        <taxon>Actinomycetota</taxon>
        <taxon>Actinomycetes</taxon>
        <taxon>Actinomycetales</taxon>
        <taxon>Actinomycetaceae</taxon>
        <taxon>Actinobaculum</taxon>
    </lineage>
</organism>
<dbReference type="GO" id="GO:0015628">
    <property type="term" value="P:protein secretion by the type II secretion system"/>
    <property type="evidence" value="ECO:0007669"/>
    <property type="project" value="TreeGrafter"/>
</dbReference>
<dbReference type="InterPro" id="IPR004509">
    <property type="entry name" value="Competence_ComEA_HhH"/>
</dbReference>
<feature type="domain" description="Helix-hairpin-helix DNA-binding motif class 1" evidence="3">
    <location>
        <begin position="294"/>
        <end position="313"/>
    </location>
</feature>
<evidence type="ECO:0000313" key="5">
    <source>
        <dbReference type="Proteomes" id="UP000009888"/>
    </source>
</evidence>
<evidence type="ECO:0000256" key="1">
    <source>
        <dbReference type="SAM" id="MobiDB-lite"/>
    </source>
</evidence>
<dbReference type="InterPro" id="IPR003583">
    <property type="entry name" value="Hlx-hairpin-Hlx_DNA-bd_motif"/>
</dbReference>
<accession>K9ECY4</accession>
<feature type="region of interest" description="Disordered" evidence="1">
    <location>
        <begin position="237"/>
        <end position="276"/>
    </location>
</feature>
<dbReference type="Gene3D" id="3.10.560.10">
    <property type="entry name" value="Outer membrane lipoprotein wza domain like"/>
    <property type="match status" value="1"/>
</dbReference>
<dbReference type="PANTHER" id="PTHR21180:SF32">
    <property type="entry name" value="ENDONUCLEASE_EXONUCLEASE_PHOSPHATASE FAMILY DOMAIN-CONTAINING PROTEIN 1"/>
    <property type="match status" value="1"/>
</dbReference>
<dbReference type="InterPro" id="IPR019554">
    <property type="entry name" value="Soluble_ligand-bd"/>
</dbReference>
<feature type="region of interest" description="Disordered" evidence="1">
    <location>
        <begin position="1"/>
        <end position="20"/>
    </location>
</feature>